<organism evidence="3 4">
    <name type="scientific">Frondihabitans cladoniiphilus</name>
    <dbReference type="NCBI Taxonomy" id="715785"/>
    <lineage>
        <taxon>Bacteria</taxon>
        <taxon>Bacillati</taxon>
        <taxon>Actinomycetota</taxon>
        <taxon>Actinomycetes</taxon>
        <taxon>Micrococcales</taxon>
        <taxon>Microbacteriaceae</taxon>
        <taxon>Frondihabitans</taxon>
    </lineage>
</organism>
<dbReference type="EMBL" id="BAABLM010000002">
    <property type="protein sequence ID" value="GAA4672301.1"/>
    <property type="molecule type" value="Genomic_DNA"/>
</dbReference>
<dbReference type="SUPFAM" id="SSF81624">
    <property type="entry name" value="N-terminal domain of MutM-like DNA repair proteins"/>
    <property type="match status" value="1"/>
</dbReference>
<comment type="caution">
    <text evidence="3">The sequence shown here is derived from an EMBL/GenBank/DDBJ whole genome shotgun (WGS) entry which is preliminary data.</text>
</comment>
<protein>
    <recommendedName>
        <fullName evidence="2">Formamidopyrimidine-DNA glycosylase catalytic domain-containing protein</fullName>
    </recommendedName>
</protein>
<evidence type="ECO:0000313" key="4">
    <source>
        <dbReference type="Proteomes" id="UP001501295"/>
    </source>
</evidence>
<dbReference type="InterPro" id="IPR035937">
    <property type="entry name" value="FPG_N"/>
</dbReference>
<reference evidence="4" key="1">
    <citation type="journal article" date="2019" name="Int. J. Syst. Evol. Microbiol.">
        <title>The Global Catalogue of Microorganisms (GCM) 10K type strain sequencing project: providing services to taxonomists for standard genome sequencing and annotation.</title>
        <authorList>
            <consortium name="The Broad Institute Genomics Platform"/>
            <consortium name="The Broad Institute Genome Sequencing Center for Infectious Disease"/>
            <person name="Wu L."/>
            <person name="Ma J."/>
        </authorList>
    </citation>
    <scope>NUCLEOTIDE SEQUENCE [LARGE SCALE GENOMIC DNA]</scope>
    <source>
        <strain evidence="4">JCM 18956</strain>
    </source>
</reference>
<name>A0ABP8VUN0_9MICO</name>
<evidence type="ECO:0000313" key="3">
    <source>
        <dbReference type="EMBL" id="GAA4672301.1"/>
    </source>
</evidence>
<dbReference type="PROSITE" id="PS51068">
    <property type="entry name" value="FPG_CAT"/>
    <property type="match status" value="1"/>
</dbReference>
<evidence type="ECO:0000259" key="2">
    <source>
        <dbReference type="PROSITE" id="PS51068"/>
    </source>
</evidence>
<feature type="compositionally biased region" description="Polar residues" evidence="1">
    <location>
        <begin position="109"/>
        <end position="138"/>
    </location>
</feature>
<feature type="region of interest" description="Disordered" evidence="1">
    <location>
        <begin position="81"/>
        <end position="152"/>
    </location>
</feature>
<dbReference type="SMART" id="SM00898">
    <property type="entry name" value="Fapy_DNA_glyco"/>
    <property type="match status" value="1"/>
</dbReference>
<dbReference type="Gene3D" id="3.20.190.10">
    <property type="entry name" value="MutM-like, N-terminal"/>
    <property type="match status" value="1"/>
</dbReference>
<feature type="domain" description="Formamidopyrimidine-DNA glycosylase catalytic" evidence="2">
    <location>
        <begin position="4"/>
        <end position="96"/>
    </location>
</feature>
<accession>A0ABP8VUN0</accession>
<dbReference type="Pfam" id="PF01149">
    <property type="entry name" value="Fapy_DNA_glyco"/>
    <property type="match status" value="1"/>
</dbReference>
<sequence>MTVPEGDSVYQLAARLRPPLDGHTLTGGEIRGGGAAGTKVGGWRVVEHDTHGKHLLTRFDSGLTLHTHLRMQGSWTVSTKGRTLPRHVLPDVRSGSSPTPEPRCGAWTCPSSTSFPRAPNRASSDTSGPIRSAPTGTPTKPWHDWMLNRTGP</sequence>
<dbReference type="InterPro" id="IPR012319">
    <property type="entry name" value="FPG_cat"/>
</dbReference>
<gene>
    <name evidence="3" type="ORF">GCM10025780_15550</name>
</gene>
<proteinExistence type="predicted"/>
<keyword evidence="4" id="KW-1185">Reference proteome</keyword>
<dbReference type="Proteomes" id="UP001501295">
    <property type="component" value="Unassembled WGS sequence"/>
</dbReference>
<evidence type="ECO:0000256" key="1">
    <source>
        <dbReference type="SAM" id="MobiDB-lite"/>
    </source>
</evidence>